<feature type="compositionally biased region" description="Low complexity" evidence="1">
    <location>
        <begin position="372"/>
        <end position="387"/>
    </location>
</feature>
<sequence>MASAFPLPENYQHKRGKSSVLKTLMHKRTPSAGEALPSPTDYFVASPAYEHGPNLPFLPSDHPHHHRALGELQQNQQTHAPPSSPKKSKDAKRPTTGEDGSYKSLHKKTLSSISLKSLSGKDSEKQSKSKVPKPDKPKKVKSSTNLATLLSRPKSSKSLKKQAEDEAAHDSRPPIYAQFSSDAFTRQPLGGKFLEDQIDLYTPEQYSPGKQRNFYEGQGTQPSLARRDESQRPKSTYLPSTFSIQDISRKNSKESRPSSTEITRKVSGETRPGFERKTMTSTANPEKAAPSRGQRALAALSSLGNGQSKCSWSPTDATLDDKDIDRAFEAMLERRNIPENHRAKMRGLDIAVKKDFVRQDLEETTAAKKGKNGSQSSNSSADATSGSYDVPEVKSRRPRSRTFTLSRGSSKEPPSPTKKTKPEGTMSRHGRKQSSESVQGESRSPTTGAAAVAQTLIAKAKGQLPDDFVSYLRKNPKPELVEVGRLHKLRLLLRNETVAWTDEFIGQGGMEETVALLHRIMEVEWREEHEDALLHEVLLCLKALATTDLALQHLNKIQVTLFPALLHMIFDEEKKGPSEFTTRNIISSLLFTWLKSAPIPERTLRAKTLLSYLRNQEPSESQRPVDFVLDMRRSRPYTMWCKEVTNVTKEAFWIFLHNLNVVPLPKPTDNLRYDQNPSTVSSMAGFDSGNPYHVYMSKNFPQELPPVPAAPYVGGVEWDATNYLASHLDLINGIMACLPIQAERNILRDQMRVSGWEKCMGSTLRLCKEKFYGGVHAGLRCWVAAAAEDGWDTRDVRCGPSVEAPKSPRKSPKKAAHVQEAPKIEMKLSFGENNKPSREIAGGDGWL</sequence>
<dbReference type="InterPro" id="IPR011989">
    <property type="entry name" value="ARM-like"/>
</dbReference>
<dbReference type="AlphaFoldDB" id="A0A9P8C6N3"/>
<feature type="region of interest" description="Disordered" evidence="1">
    <location>
        <begin position="799"/>
        <end position="847"/>
    </location>
</feature>
<feature type="compositionally biased region" description="Basic and acidic residues" evidence="1">
    <location>
        <begin position="247"/>
        <end position="278"/>
    </location>
</feature>
<dbReference type="Pfam" id="PF06371">
    <property type="entry name" value="Drf_GBD"/>
    <property type="match status" value="1"/>
</dbReference>
<feature type="compositionally biased region" description="Polar residues" evidence="1">
    <location>
        <begin position="435"/>
        <end position="447"/>
    </location>
</feature>
<comment type="caution">
    <text evidence="3">The sequence shown here is derived from an EMBL/GenBank/DDBJ whole genome shotgun (WGS) entry which is preliminary data.</text>
</comment>
<dbReference type="InterPro" id="IPR016024">
    <property type="entry name" value="ARM-type_fold"/>
</dbReference>
<evidence type="ECO:0000313" key="4">
    <source>
        <dbReference type="Proteomes" id="UP000824998"/>
    </source>
</evidence>
<feature type="compositionally biased region" description="Basic and acidic residues" evidence="1">
    <location>
        <begin position="87"/>
        <end position="96"/>
    </location>
</feature>
<proteinExistence type="predicted"/>
<dbReference type="SUPFAM" id="SSF48371">
    <property type="entry name" value="ARM repeat"/>
    <property type="match status" value="1"/>
</dbReference>
<dbReference type="InterPro" id="IPR010473">
    <property type="entry name" value="GTPase-bd"/>
</dbReference>
<feature type="compositionally biased region" description="Basic and acidic residues" evidence="1">
    <location>
        <begin position="119"/>
        <end position="137"/>
    </location>
</feature>
<gene>
    <name evidence="3" type="ORF">BJ875DRAFT_421239</name>
</gene>
<evidence type="ECO:0000256" key="1">
    <source>
        <dbReference type="SAM" id="MobiDB-lite"/>
    </source>
</evidence>
<evidence type="ECO:0000313" key="3">
    <source>
        <dbReference type="EMBL" id="KAG9235903.1"/>
    </source>
</evidence>
<name>A0A9P8C6N3_9HELO</name>
<feature type="compositionally biased region" description="Polar residues" evidence="1">
    <location>
        <begin position="302"/>
        <end position="316"/>
    </location>
</feature>
<organism evidence="3 4">
    <name type="scientific">Amylocarpus encephaloides</name>
    <dbReference type="NCBI Taxonomy" id="45428"/>
    <lineage>
        <taxon>Eukaryota</taxon>
        <taxon>Fungi</taxon>
        <taxon>Dikarya</taxon>
        <taxon>Ascomycota</taxon>
        <taxon>Pezizomycotina</taxon>
        <taxon>Leotiomycetes</taxon>
        <taxon>Helotiales</taxon>
        <taxon>Helotiales incertae sedis</taxon>
        <taxon>Amylocarpus</taxon>
    </lineage>
</organism>
<dbReference type="GO" id="GO:0031267">
    <property type="term" value="F:small GTPase binding"/>
    <property type="evidence" value="ECO:0007669"/>
    <property type="project" value="InterPro"/>
</dbReference>
<dbReference type="EMBL" id="MU251420">
    <property type="protein sequence ID" value="KAG9235903.1"/>
    <property type="molecule type" value="Genomic_DNA"/>
</dbReference>
<feature type="compositionally biased region" description="Basic and acidic residues" evidence="1">
    <location>
        <begin position="161"/>
        <end position="172"/>
    </location>
</feature>
<accession>A0A9P8C6N3</accession>
<keyword evidence="4" id="KW-1185">Reference proteome</keyword>
<dbReference type="OrthoDB" id="2155261at2759"/>
<protein>
    <submittedName>
        <fullName evidence="3">Armadillo-type protein</fullName>
    </submittedName>
</protein>
<feature type="region of interest" description="Disordered" evidence="1">
    <location>
        <begin position="200"/>
        <end position="319"/>
    </location>
</feature>
<dbReference type="SMART" id="SM01140">
    <property type="entry name" value="Drf_GBD"/>
    <property type="match status" value="1"/>
</dbReference>
<feature type="compositionally biased region" description="Polar residues" evidence="1">
    <location>
        <begin position="233"/>
        <end position="246"/>
    </location>
</feature>
<dbReference type="Gene3D" id="1.25.10.10">
    <property type="entry name" value="Leucine-rich Repeat Variant"/>
    <property type="match status" value="1"/>
</dbReference>
<reference evidence="3" key="1">
    <citation type="journal article" date="2021" name="IMA Fungus">
        <title>Genomic characterization of three marine fungi, including Emericellopsis atlantica sp. nov. with signatures of a generalist lifestyle and marine biomass degradation.</title>
        <authorList>
            <person name="Hagestad O.C."/>
            <person name="Hou L."/>
            <person name="Andersen J.H."/>
            <person name="Hansen E.H."/>
            <person name="Altermark B."/>
            <person name="Li C."/>
            <person name="Kuhnert E."/>
            <person name="Cox R.J."/>
            <person name="Crous P.W."/>
            <person name="Spatafora J.W."/>
            <person name="Lail K."/>
            <person name="Amirebrahimi M."/>
            <person name="Lipzen A."/>
            <person name="Pangilinan J."/>
            <person name="Andreopoulos W."/>
            <person name="Hayes R.D."/>
            <person name="Ng V."/>
            <person name="Grigoriev I.V."/>
            <person name="Jackson S.A."/>
            <person name="Sutton T.D.S."/>
            <person name="Dobson A.D.W."/>
            <person name="Rama T."/>
        </authorList>
    </citation>
    <scope>NUCLEOTIDE SEQUENCE</scope>
    <source>
        <strain evidence="3">TRa018bII</strain>
    </source>
</reference>
<dbReference type="GO" id="GO:0030036">
    <property type="term" value="P:actin cytoskeleton organization"/>
    <property type="evidence" value="ECO:0007669"/>
    <property type="project" value="InterPro"/>
</dbReference>
<dbReference type="Proteomes" id="UP000824998">
    <property type="component" value="Unassembled WGS sequence"/>
</dbReference>
<dbReference type="GO" id="GO:0003779">
    <property type="term" value="F:actin binding"/>
    <property type="evidence" value="ECO:0007669"/>
    <property type="project" value="InterPro"/>
</dbReference>
<feature type="region of interest" description="Disordered" evidence="1">
    <location>
        <begin position="363"/>
        <end position="449"/>
    </location>
</feature>
<feature type="compositionally biased region" description="Basic residues" evidence="1">
    <location>
        <begin position="807"/>
        <end position="816"/>
    </location>
</feature>
<feature type="region of interest" description="Disordered" evidence="1">
    <location>
        <begin position="1"/>
        <end position="183"/>
    </location>
</feature>
<evidence type="ECO:0000259" key="2">
    <source>
        <dbReference type="SMART" id="SM01140"/>
    </source>
</evidence>
<feature type="domain" description="Formin GTPase-binding" evidence="2">
    <location>
        <begin position="316"/>
        <end position="567"/>
    </location>
</feature>